<name>A0A7D9JH35_PARCT</name>
<feature type="region of interest" description="Disordered" evidence="1">
    <location>
        <begin position="69"/>
        <end position="121"/>
    </location>
</feature>
<dbReference type="EMBL" id="CACRXK020016312">
    <property type="protein sequence ID" value="CAB4029648.1"/>
    <property type="molecule type" value="Genomic_DNA"/>
</dbReference>
<protein>
    <submittedName>
        <fullName evidence="2">Uncharacterized protein</fullName>
    </submittedName>
</protein>
<keyword evidence="3" id="KW-1185">Reference proteome</keyword>
<accession>A0A7D9JH35</accession>
<proteinExistence type="predicted"/>
<dbReference type="Proteomes" id="UP001152795">
    <property type="component" value="Unassembled WGS sequence"/>
</dbReference>
<feature type="compositionally biased region" description="Polar residues" evidence="1">
    <location>
        <begin position="110"/>
        <end position="121"/>
    </location>
</feature>
<comment type="caution">
    <text evidence="2">The sequence shown here is derived from an EMBL/GenBank/DDBJ whole genome shotgun (WGS) entry which is preliminary data.</text>
</comment>
<evidence type="ECO:0000313" key="3">
    <source>
        <dbReference type="Proteomes" id="UP001152795"/>
    </source>
</evidence>
<dbReference type="OrthoDB" id="6109899at2759"/>
<sequence>MAKHSQWNGGCKEASKLLLEIETNDIIESAKQLFATVNITLDYEEPVYMFPDKIPQNLHAFESAEPSLIKRGHVSSGNTPQKPPRKKVAPSVTSATGEKSSRRTPKRLSFSKSASTSSNVS</sequence>
<organism evidence="2 3">
    <name type="scientific">Paramuricea clavata</name>
    <name type="common">Red gorgonian</name>
    <name type="synonym">Violescent sea-whip</name>
    <dbReference type="NCBI Taxonomy" id="317549"/>
    <lineage>
        <taxon>Eukaryota</taxon>
        <taxon>Metazoa</taxon>
        <taxon>Cnidaria</taxon>
        <taxon>Anthozoa</taxon>
        <taxon>Octocorallia</taxon>
        <taxon>Malacalcyonacea</taxon>
        <taxon>Plexauridae</taxon>
        <taxon>Paramuricea</taxon>
    </lineage>
</organism>
<evidence type="ECO:0000313" key="2">
    <source>
        <dbReference type="EMBL" id="CAB4029648.1"/>
    </source>
</evidence>
<gene>
    <name evidence="2" type="ORF">PACLA_8A028644</name>
</gene>
<reference evidence="2" key="1">
    <citation type="submission" date="2020-04" db="EMBL/GenBank/DDBJ databases">
        <authorList>
            <person name="Alioto T."/>
            <person name="Alioto T."/>
            <person name="Gomez Garrido J."/>
        </authorList>
    </citation>
    <scope>NUCLEOTIDE SEQUENCE</scope>
    <source>
        <strain evidence="2">A484AB</strain>
    </source>
</reference>
<dbReference type="AlphaFoldDB" id="A0A7D9JH35"/>
<evidence type="ECO:0000256" key="1">
    <source>
        <dbReference type="SAM" id="MobiDB-lite"/>
    </source>
</evidence>